<organism evidence="1 2">
    <name type="scientific">Cohnella fermenti</name>
    <dbReference type="NCBI Taxonomy" id="2565925"/>
    <lineage>
        <taxon>Bacteria</taxon>
        <taxon>Bacillati</taxon>
        <taxon>Bacillota</taxon>
        <taxon>Bacilli</taxon>
        <taxon>Bacillales</taxon>
        <taxon>Paenibacillaceae</taxon>
        <taxon>Cohnella</taxon>
    </lineage>
</organism>
<dbReference type="InterPro" id="IPR011044">
    <property type="entry name" value="Quino_amine_DH_bsu"/>
</dbReference>
<evidence type="ECO:0008006" key="3">
    <source>
        <dbReference type="Google" id="ProtNLM"/>
    </source>
</evidence>
<accession>A0A4S4BVQ4</accession>
<dbReference type="Pfam" id="PF07676">
    <property type="entry name" value="PD40"/>
    <property type="match status" value="2"/>
</dbReference>
<comment type="caution">
    <text evidence="1">The sequence shown here is derived from an EMBL/GenBank/DDBJ whole genome shotgun (WGS) entry which is preliminary data.</text>
</comment>
<dbReference type="InterPro" id="IPR011659">
    <property type="entry name" value="WD40"/>
</dbReference>
<keyword evidence="2" id="KW-1185">Reference proteome</keyword>
<reference evidence="1 2" key="1">
    <citation type="submission" date="2019-04" db="EMBL/GenBank/DDBJ databases">
        <title>Cohnella sp. nov. isolated from preserved vegetables.</title>
        <authorList>
            <person name="Lin S.-Y."/>
            <person name="Hung M.-H."/>
            <person name="Young C.-C."/>
        </authorList>
    </citation>
    <scope>NUCLEOTIDE SEQUENCE [LARGE SCALE GENOMIC DNA]</scope>
    <source>
        <strain evidence="1 2">CC-MHH1044</strain>
    </source>
</reference>
<dbReference type="RefSeq" id="WP_136370213.1">
    <property type="nucleotide sequence ID" value="NZ_SSOB01000014.1"/>
</dbReference>
<proteinExistence type="predicted"/>
<gene>
    <name evidence="1" type="ORF">E6C55_12900</name>
</gene>
<dbReference type="EMBL" id="SSOB01000014">
    <property type="protein sequence ID" value="THF79107.1"/>
    <property type="molecule type" value="Genomic_DNA"/>
</dbReference>
<dbReference type="AlphaFoldDB" id="A0A4S4BVQ4"/>
<dbReference type="OrthoDB" id="5174394at2"/>
<sequence>MQSENRQSENAQSVKQHFSVAGLPEAPYLKPYPVKDRWCVHSYYTVSPYAPDGSGRMLVAGGDLANGLGEVIVLDADGSVLDRFGSTTLHSGFFHTGLWQTWSPDGRYVYYQAGTLNRPLIMRRDLLAGDELALEGDMEGAPPYGEPLVSGLMGMLYAAGYGYNRFQPELAPVPFQRRDEHGLFRYSFEPSRTALALSVADVLARHPARERILASDRELKQRLGSEDGLTLMCYCVRWSPDGSRLLFYFGNHCVHGSREEPKLSYIFTADRELRDLHLAVDLSYGRPGVHWSWHPDGEHLVGYGPDPGDSSRMCLAQVRYDGSGYRKLSEHHSGGHPSISPADPHLLVTDEGSIPGAVLFIDIRTDEVVRRILLPRVFGKEEPRGRNRQRVCHHPVFSSDGRKVIVNTLPGEHATVCEIDVAGALA</sequence>
<dbReference type="SUPFAM" id="SSF50969">
    <property type="entry name" value="YVTN repeat-like/Quinoprotein amine dehydrogenase"/>
    <property type="match status" value="1"/>
</dbReference>
<evidence type="ECO:0000313" key="1">
    <source>
        <dbReference type="EMBL" id="THF79107.1"/>
    </source>
</evidence>
<dbReference type="Proteomes" id="UP000310636">
    <property type="component" value="Unassembled WGS sequence"/>
</dbReference>
<name>A0A4S4BVQ4_9BACL</name>
<evidence type="ECO:0000313" key="2">
    <source>
        <dbReference type="Proteomes" id="UP000310636"/>
    </source>
</evidence>
<protein>
    <recommendedName>
        <fullName evidence="3">Oligogalacturonate lyase domain-containing protein</fullName>
    </recommendedName>
</protein>
<dbReference type="Gene3D" id="2.120.10.30">
    <property type="entry name" value="TolB, C-terminal domain"/>
    <property type="match status" value="1"/>
</dbReference>
<dbReference type="InterPro" id="IPR011042">
    <property type="entry name" value="6-blade_b-propeller_TolB-like"/>
</dbReference>